<keyword evidence="6" id="KW-1185">Reference proteome</keyword>
<keyword evidence="3" id="KW-0804">Transcription</keyword>
<protein>
    <submittedName>
        <fullName evidence="5">AraC-type DNA-binding protein</fullName>
    </submittedName>
</protein>
<evidence type="ECO:0000313" key="6">
    <source>
        <dbReference type="Proteomes" id="UP000199512"/>
    </source>
</evidence>
<dbReference type="Pfam" id="PF12833">
    <property type="entry name" value="HTH_18"/>
    <property type="match status" value="1"/>
</dbReference>
<evidence type="ECO:0000256" key="1">
    <source>
        <dbReference type="ARBA" id="ARBA00023015"/>
    </source>
</evidence>
<accession>A0A1H8IT81</accession>
<dbReference type="RefSeq" id="WP_091975731.1">
    <property type="nucleotide sequence ID" value="NZ_CAUWDX010000011.1"/>
</dbReference>
<dbReference type="InterPro" id="IPR018062">
    <property type="entry name" value="HTH_AraC-typ_CS"/>
</dbReference>
<dbReference type="PRINTS" id="PR00032">
    <property type="entry name" value="HTHARAC"/>
</dbReference>
<feature type="domain" description="HTH araC/xylS-type" evidence="4">
    <location>
        <begin position="125"/>
        <end position="223"/>
    </location>
</feature>
<proteinExistence type="predicted"/>
<evidence type="ECO:0000256" key="3">
    <source>
        <dbReference type="ARBA" id="ARBA00023163"/>
    </source>
</evidence>
<dbReference type="AlphaFoldDB" id="A0A1H8IT81"/>
<dbReference type="Gene3D" id="1.10.10.60">
    <property type="entry name" value="Homeodomain-like"/>
    <property type="match status" value="2"/>
</dbReference>
<dbReference type="SUPFAM" id="SSF46689">
    <property type="entry name" value="Homeodomain-like"/>
    <property type="match status" value="2"/>
</dbReference>
<dbReference type="STRING" id="215200.SAMN05216454_10929"/>
<dbReference type="InterPro" id="IPR020449">
    <property type="entry name" value="Tscrpt_reg_AraC-type_HTH"/>
</dbReference>
<dbReference type="PANTHER" id="PTHR43280:SF28">
    <property type="entry name" value="HTH-TYPE TRANSCRIPTIONAL ACTIVATOR RHAS"/>
    <property type="match status" value="1"/>
</dbReference>
<evidence type="ECO:0000256" key="2">
    <source>
        <dbReference type="ARBA" id="ARBA00023125"/>
    </source>
</evidence>
<dbReference type="EMBL" id="FODF01000009">
    <property type="protein sequence ID" value="SEN71754.1"/>
    <property type="molecule type" value="Genomic_DNA"/>
</dbReference>
<evidence type="ECO:0000259" key="4">
    <source>
        <dbReference type="PROSITE" id="PS01124"/>
    </source>
</evidence>
<dbReference type="PROSITE" id="PS01124">
    <property type="entry name" value="HTH_ARAC_FAMILY_2"/>
    <property type="match status" value="1"/>
</dbReference>
<gene>
    <name evidence="5" type="ORF">SAMN05216454_10929</name>
</gene>
<name>A0A1H8IT81_9FIRM</name>
<dbReference type="GO" id="GO:0003700">
    <property type="term" value="F:DNA-binding transcription factor activity"/>
    <property type="evidence" value="ECO:0007669"/>
    <property type="project" value="InterPro"/>
</dbReference>
<dbReference type="Proteomes" id="UP000199512">
    <property type="component" value="Unassembled WGS sequence"/>
</dbReference>
<dbReference type="PROSITE" id="PS00041">
    <property type="entry name" value="HTH_ARAC_FAMILY_1"/>
    <property type="match status" value="1"/>
</dbReference>
<sequence>MTELSNLNKYNIQLNYKMLCESICNGKVKDAYNEFVEKSSKLTDFSGIDMILAYRLALNNLNYSIYYYLLFTYDLQLTECCYSNTLIMHTKLTAENINKVAENIISSYYSELLDMKVLSKNPIIQEILEYIEEHISEPILIKNIAKKMHINSTYLSQLFKQSMGQSFSSYLAEHRIHHAKILLLQTNENIDRIGDLCGFSSPSYFSTVFTNKTGMSPGRYRRNHELSFGAKEKK</sequence>
<evidence type="ECO:0000313" key="5">
    <source>
        <dbReference type="EMBL" id="SEN71754.1"/>
    </source>
</evidence>
<keyword evidence="2 5" id="KW-0238">DNA-binding</keyword>
<dbReference type="InterPro" id="IPR018060">
    <property type="entry name" value="HTH_AraC"/>
</dbReference>
<dbReference type="InterPro" id="IPR009057">
    <property type="entry name" value="Homeodomain-like_sf"/>
</dbReference>
<dbReference type="GO" id="GO:0043565">
    <property type="term" value="F:sequence-specific DNA binding"/>
    <property type="evidence" value="ECO:0007669"/>
    <property type="project" value="InterPro"/>
</dbReference>
<dbReference type="OrthoDB" id="1677563at2"/>
<dbReference type="PANTHER" id="PTHR43280">
    <property type="entry name" value="ARAC-FAMILY TRANSCRIPTIONAL REGULATOR"/>
    <property type="match status" value="1"/>
</dbReference>
<keyword evidence="1" id="KW-0805">Transcription regulation</keyword>
<organism evidence="5 6">
    <name type="scientific">Peptostreptococcus russellii</name>
    <dbReference type="NCBI Taxonomy" id="215200"/>
    <lineage>
        <taxon>Bacteria</taxon>
        <taxon>Bacillati</taxon>
        <taxon>Bacillota</taxon>
        <taxon>Clostridia</taxon>
        <taxon>Peptostreptococcales</taxon>
        <taxon>Peptostreptococcaceae</taxon>
        <taxon>Peptostreptococcus</taxon>
    </lineage>
</organism>
<reference evidence="5 6" key="1">
    <citation type="submission" date="2016-10" db="EMBL/GenBank/DDBJ databases">
        <authorList>
            <person name="de Groot N.N."/>
        </authorList>
    </citation>
    <scope>NUCLEOTIDE SEQUENCE [LARGE SCALE GENOMIC DNA]</scope>
    <source>
        <strain evidence="5 6">Calf135</strain>
    </source>
</reference>
<dbReference type="SMART" id="SM00342">
    <property type="entry name" value="HTH_ARAC"/>
    <property type="match status" value="1"/>
</dbReference>